<dbReference type="InterPro" id="IPR007893">
    <property type="entry name" value="Spore_coat_U/FanG"/>
</dbReference>
<dbReference type="PANTHER" id="PTHR37089:SF1">
    <property type="entry name" value="MEMBRANE PROTEIN"/>
    <property type="match status" value="1"/>
</dbReference>
<dbReference type="Pfam" id="PF05229">
    <property type="entry name" value="SCPU"/>
    <property type="match status" value="2"/>
</dbReference>
<feature type="chain" id="PRO_5045826837" evidence="1">
    <location>
        <begin position="25"/>
        <end position="330"/>
    </location>
</feature>
<dbReference type="RefSeq" id="WP_189517344.1">
    <property type="nucleotide sequence ID" value="NZ_BMZM01000002.1"/>
</dbReference>
<feature type="signal peptide" evidence="1">
    <location>
        <begin position="1"/>
        <end position="24"/>
    </location>
</feature>
<dbReference type="PANTHER" id="PTHR37089">
    <property type="entry name" value="PROTEIN U-RELATED"/>
    <property type="match status" value="1"/>
</dbReference>
<protein>
    <submittedName>
        <fullName evidence="3">Lipoprotein</fullName>
    </submittedName>
</protein>
<dbReference type="EMBL" id="BMZM01000002">
    <property type="protein sequence ID" value="GHC25740.1"/>
    <property type="molecule type" value="Genomic_DNA"/>
</dbReference>
<feature type="domain" description="Spore coat protein U/FanG" evidence="2">
    <location>
        <begin position="19"/>
        <end position="155"/>
    </location>
</feature>
<feature type="domain" description="Spore coat protein U/FanG" evidence="2">
    <location>
        <begin position="182"/>
        <end position="327"/>
    </location>
</feature>
<evidence type="ECO:0000259" key="2">
    <source>
        <dbReference type="Pfam" id="PF05229"/>
    </source>
</evidence>
<evidence type="ECO:0000313" key="4">
    <source>
        <dbReference type="Proteomes" id="UP000604243"/>
    </source>
</evidence>
<organism evidence="3 4">
    <name type="scientific">Kushneria pakistanensis</name>
    <dbReference type="NCBI Taxonomy" id="1508770"/>
    <lineage>
        <taxon>Bacteria</taxon>
        <taxon>Pseudomonadati</taxon>
        <taxon>Pseudomonadota</taxon>
        <taxon>Gammaproteobacteria</taxon>
        <taxon>Oceanospirillales</taxon>
        <taxon>Halomonadaceae</taxon>
        <taxon>Kushneria</taxon>
    </lineage>
</organism>
<keyword evidence="4" id="KW-1185">Reference proteome</keyword>
<evidence type="ECO:0000313" key="3">
    <source>
        <dbReference type="EMBL" id="GHC25740.1"/>
    </source>
</evidence>
<evidence type="ECO:0000256" key="1">
    <source>
        <dbReference type="SAM" id="SignalP"/>
    </source>
</evidence>
<proteinExistence type="predicted"/>
<name>A0ABQ3FIQ0_9GAMM</name>
<accession>A0ABQ3FIQ0</accession>
<dbReference type="Proteomes" id="UP000604243">
    <property type="component" value="Unassembled WGS sequence"/>
</dbReference>
<keyword evidence="1" id="KW-0732">Signal</keyword>
<keyword evidence="3" id="KW-0449">Lipoprotein</keyword>
<comment type="caution">
    <text evidence="3">The sequence shown here is derived from an EMBL/GenBank/DDBJ whole genome shotgun (WGS) entry which is preliminary data.</text>
</comment>
<dbReference type="SMART" id="SM00972">
    <property type="entry name" value="SCPU"/>
    <property type="match status" value="2"/>
</dbReference>
<sequence length="330" mass="34633">MTCRQWLCALMLCAGALCALSVQADCSISNPVGSLGSVPSTQTGQPYQTRVAGGLSCTGTSLQLRAAARARATILDTSNNFALVNEAGDRIAYGLYSDAAFNNQLSGNTPYDFVGLYSSNLPELFSGPGGSVPLYVRTRPTQQLSAGTYRDVVRIQWEYNECIQLSLAGICLSRGTTRTAMALLELSMEITPDCLISAPNIRFGTAPLVAGFSTVSQSLSLFCTKGSSFQVGLSPGSNPLGGERHMVSSSGELLRYRILKPDGTPWRGIGSGLARGHLDADLNPGLGLGGGPGIGGSQSQGFSYRAVIDPDQPTPSPGTYTDQVVITVQF</sequence>
<gene>
    <name evidence="3" type="ORF">GCM10010082_18400</name>
</gene>
<reference evidence="4" key="1">
    <citation type="journal article" date="2019" name="Int. J. Syst. Evol. Microbiol.">
        <title>The Global Catalogue of Microorganisms (GCM) 10K type strain sequencing project: providing services to taxonomists for standard genome sequencing and annotation.</title>
        <authorList>
            <consortium name="The Broad Institute Genomics Platform"/>
            <consortium name="The Broad Institute Genome Sequencing Center for Infectious Disease"/>
            <person name="Wu L."/>
            <person name="Ma J."/>
        </authorList>
    </citation>
    <scope>NUCLEOTIDE SEQUENCE [LARGE SCALE GENOMIC DNA]</scope>
    <source>
        <strain evidence="4">KCTC 42082</strain>
    </source>
</reference>
<dbReference type="InterPro" id="IPR053167">
    <property type="entry name" value="Spore_coat_component"/>
</dbReference>